<comment type="caution">
    <text evidence="3">The sequence shown here is derived from an EMBL/GenBank/DDBJ whole genome shotgun (WGS) entry which is preliminary data.</text>
</comment>
<dbReference type="SUPFAM" id="SSF53474">
    <property type="entry name" value="alpha/beta-Hydrolases"/>
    <property type="match status" value="1"/>
</dbReference>
<dbReference type="Gene3D" id="3.40.50.1820">
    <property type="entry name" value="alpha/beta hydrolase"/>
    <property type="match status" value="1"/>
</dbReference>
<sequence>MALAAHEAFPGSSWSAPKEVPGENLENTWMLLHDVPKVPAAPATVEVWHKGQKSRPQSAPCRRQQPPSDLVLNPSPSPPRLTTADRFRRGRARTGPLPETELRGVSKDSQGCYSTGLTGFEVSLQREPQPAVSVQELSLDREPAATPAPAERSTIDAPAEQAAERSTAEAQRAAKTAARRAGGPRVDEIWSISLGSQKGAKLRGDVYCQCHQSDPIQEVCGAHRRAAAEGASMVVPRAFTKKGFCCQPHGAAFRLPGVAMAGPATAAKLSQCLKARTPKVLEDADAAEVKASLPGAACFCAHIAACFCAHIAELNLGASSVASDEPACRRRSDFTAQTPHILLVAAKPVRSGALMQQVVSNVLLTGPPVSAFLHSALARSWFKGKKVHYDSVLKYLQRRNLAAHPDELIYITGHSLGGGIANLLGAELGIPSIAFSPPGVQSTATLLEINPARLQAMALDIIPDQDPVSRAAGPHGTVQLPIGCADKGAQCHRIFNSVCELFDMCGDQATPRRKLPCDFCPAKIQQRHSLAPHCARHGEPLEPPPVIL</sequence>
<dbReference type="InterPro" id="IPR002921">
    <property type="entry name" value="Fungal_lipase-type"/>
</dbReference>
<dbReference type="AlphaFoldDB" id="A0AA36MGF7"/>
<feature type="region of interest" description="Disordered" evidence="1">
    <location>
        <begin position="43"/>
        <end position="110"/>
    </location>
</feature>
<dbReference type="Pfam" id="PF01764">
    <property type="entry name" value="Lipase_3"/>
    <property type="match status" value="1"/>
</dbReference>
<accession>A0AA36MGF7</accession>
<evidence type="ECO:0000259" key="2">
    <source>
        <dbReference type="Pfam" id="PF01764"/>
    </source>
</evidence>
<name>A0AA36MGF7_9DINO</name>
<evidence type="ECO:0000313" key="4">
    <source>
        <dbReference type="Proteomes" id="UP001178507"/>
    </source>
</evidence>
<dbReference type="GO" id="GO:0006629">
    <property type="term" value="P:lipid metabolic process"/>
    <property type="evidence" value="ECO:0007669"/>
    <property type="project" value="InterPro"/>
</dbReference>
<dbReference type="InterPro" id="IPR029058">
    <property type="entry name" value="AB_hydrolase_fold"/>
</dbReference>
<organism evidence="3 4">
    <name type="scientific">Effrenium voratum</name>
    <dbReference type="NCBI Taxonomy" id="2562239"/>
    <lineage>
        <taxon>Eukaryota</taxon>
        <taxon>Sar</taxon>
        <taxon>Alveolata</taxon>
        <taxon>Dinophyceae</taxon>
        <taxon>Suessiales</taxon>
        <taxon>Symbiodiniaceae</taxon>
        <taxon>Effrenium</taxon>
    </lineage>
</organism>
<feature type="compositionally biased region" description="Low complexity" evidence="1">
    <location>
        <begin position="168"/>
        <end position="181"/>
    </location>
</feature>
<proteinExistence type="predicted"/>
<dbReference type="Proteomes" id="UP001178507">
    <property type="component" value="Unassembled WGS sequence"/>
</dbReference>
<keyword evidence="4" id="KW-1185">Reference proteome</keyword>
<evidence type="ECO:0000313" key="3">
    <source>
        <dbReference type="EMBL" id="CAJ1371009.1"/>
    </source>
</evidence>
<evidence type="ECO:0000256" key="1">
    <source>
        <dbReference type="SAM" id="MobiDB-lite"/>
    </source>
</evidence>
<feature type="domain" description="Fungal lipase-type" evidence="2">
    <location>
        <begin position="382"/>
        <end position="428"/>
    </location>
</feature>
<protein>
    <recommendedName>
        <fullName evidence="2">Fungal lipase-type domain-containing protein</fullName>
    </recommendedName>
</protein>
<dbReference type="EMBL" id="CAUJNA010000047">
    <property type="protein sequence ID" value="CAJ1371009.1"/>
    <property type="molecule type" value="Genomic_DNA"/>
</dbReference>
<reference evidence="3" key="1">
    <citation type="submission" date="2023-08" db="EMBL/GenBank/DDBJ databases">
        <authorList>
            <person name="Chen Y."/>
            <person name="Shah S."/>
            <person name="Dougan E. K."/>
            <person name="Thang M."/>
            <person name="Chan C."/>
        </authorList>
    </citation>
    <scope>NUCLEOTIDE SEQUENCE</scope>
</reference>
<dbReference type="CDD" id="cd00741">
    <property type="entry name" value="Lipase"/>
    <property type="match status" value="1"/>
</dbReference>
<gene>
    <name evidence="3" type="ORF">EVOR1521_LOCUS1444</name>
</gene>
<feature type="region of interest" description="Disordered" evidence="1">
    <location>
        <begin position="1"/>
        <end position="21"/>
    </location>
</feature>
<feature type="region of interest" description="Disordered" evidence="1">
    <location>
        <begin position="126"/>
        <end position="182"/>
    </location>
</feature>